<dbReference type="PANTHER" id="PTHR36933:SF1">
    <property type="entry name" value="SLL0788 PROTEIN"/>
    <property type="match status" value="1"/>
</dbReference>
<evidence type="ECO:0000259" key="2">
    <source>
        <dbReference type="Pfam" id="PF03713"/>
    </source>
</evidence>
<keyword evidence="4" id="KW-1185">Reference proteome</keyword>
<feature type="signal peptide" evidence="1">
    <location>
        <begin position="1"/>
        <end position="25"/>
    </location>
</feature>
<dbReference type="RefSeq" id="WP_095509684.1">
    <property type="nucleotide sequence ID" value="NZ_MQWD01000001.1"/>
</dbReference>
<comment type="caution">
    <text evidence="3">The sequence shown here is derived from an EMBL/GenBank/DDBJ whole genome shotgun (WGS) entry which is preliminary data.</text>
</comment>
<evidence type="ECO:0000313" key="3">
    <source>
        <dbReference type="EMBL" id="PAP76042.1"/>
    </source>
</evidence>
<dbReference type="InterPro" id="IPR005183">
    <property type="entry name" value="DUF305_CopM-like"/>
</dbReference>
<keyword evidence="1" id="KW-0732">Signal</keyword>
<dbReference type="EMBL" id="MQWD01000001">
    <property type="protein sequence ID" value="PAP76042.1"/>
    <property type="molecule type" value="Genomic_DNA"/>
</dbReference>
<name>A0A271IXW9_9BACT</name>
<reference evidence="3 4" key="1">
    <citation type="submission" date="2016-11" db="EMBL/GenBank/DDBJ databases">
        <title>Study of marine rhodopsin-containing bacteria.</title>
        <authorList>
            <person name="Yoshizawa S."/>
            <person name="Kumagai Y."/>
            <person name="Kogure K."/>
        </authorList>
    </citation>
    <scope>NUCLEOTIDE SEQUENCE [LARGE SCALE GENOMIC DNA]</scope>
    <source>
        <strain evidence="3 4">SAORIC-28</strain>
    </source>
</reference>
<dbReference type="Proteomes" id="UP000216339">
    <property type="component" value="Unassembled WGS sequence"/>
</dbReference>
<accession>A0A271IXW9</accession>
<evidence type="ECO:0000256" key="1">
    <source>
        <dbReference type="SAM" id="SignalP"/>
    </source>
</evidence>
<organism evidence="3 4">
    <name type="scientific">Rubrivirga marina</name>
    <dbReference type="NCBI Taxonomy" id="1196024"/>
    <lineage>
        <taxon>Bacteria</taxon>
        <taxon>Pseudomonadati</taxon>
        <taxon>Rhodothermota</taxon>
        <taxon>Rhodothermia</taxon>
        <taxon>Rhodothermales</taxon>
        <taxon>Rubricoccaceae</taxon>
        <taxon>Rubrivirga</taxon>
    </lineage>
</organism>
<dbReference type="Pfam" id="PF03713">
    <property type="entry name" value="DUF305"/>
    <property type="match status" value="1"/>
</dbReference>
<feature type="chain" id="PRO_5012357188" evidence="1">
    <location>
        <begin position="26"/>
        <end position="248"/>
    </location>
</feature>
<evidence type="ECO:0000313" key="4">
    <source>
        <dbReference type="Proteomes" id="UP000216339"/>
    </source>
</evidence>
<dbReference type="AlphaFoldDB" id="A0A271IXW9"/>
<dbReference type="Gene3D" id="1.20.1260.10">
    <property type="match status" value="1"/>
</dbReference>
<gene>
    <name evidence="3" type="ORF">BSZ37_06090</name>
</gene>
<dbReference type="OrthoDB" id="8603558at2"/>
<dbReference type="PANTHER" id="PTHR36933">
    <property type="entry name" value="SLL0788 PROTEIN"/>
    <property type="match status" value="1"/>
</dbReference>
<proteinExistence type="predicted"/>
<feature type="domain" description="DUF305" evidence="2">
    <location>
        <begin position="54"/>
        <end position="240"/>
    </location>
</feature>
<protein>
    <submittedName>
        <fullName evidence="3">DUF305 domain-containing protein</fullName>
    </submittedName>
</protein>
<sequence length="248" mass="26881">MTARHALRPSLVLAALAALAAPSLAQTDTRSAEELEALYWARQEAAIQRFTDADVAFMTGMIGHHAQALIMSEMAERNGAGPAVRRLAARIDNAQRDEIETMQRWLRDRGQPVPEVHIEGTRLMIHMTGGDAESAAMDHGQMDHGQMDHGQHGGAGMAHDHGSMPGMLTQAQLDELDAARGAEFDRLFLTYMIGHHAGAVTMVDDLFASDGAAQGGNTFKVASDIQVDQRTEIARMQLMLDQMLGATD</sequence>
<dbReference type="InterPro" id="IPR012347">
    <property type="entry name" value="Ferritin-like"/>
</dbReference>